<evidence type="ECO:0000313" key="1">
    <source>
        <dbReference type="EMBL" id="ARQ95195.1"/>
    </source>
</evidence>
<name>A0A1X9SGC9_9CAUD</name>
<organism evidence="1 2">
    <name type="scientific">Bacillus phage Flapjack</name>
    <dbReference type="NCBI Taxonomy" id="1983465"/>
    <lineage>
        <taxon>Viruses</taxon>
        <taxon>Duplodnaviria</taxon>
        <taxon>Heunggongvirae</taxon>
        <taxon>Uroviricota</taxon>
        <taxon>Caudoviricetes</taxon>
        <taxon>Herelleviridae</taxon>
        <taxon>Bastillevirinae</taxon>
        <taxon>Bequatrovirus</taxon>
        <taxon>Bequatrovirus spock</taxon>
    </lineage>
</organism>
<dbReference type="Proteomes" id="UP000222741">
    <property type="component" value="Segment"/>
</dbReference>
<accession>A0A1X9SGC9</accession>
<proteinExistence type="predicted"/>
<gene>
    <name evidence="1" type="ORF">FLAPJACK_282</name>
</gene>
<protein>
    <submittedName>
        <fullName evidence="1">Uncharacterized protein</fullName>
    </submittedName>
</protein>
<evidence type="ECO:0000313" key="2">
    <source>
        <dbReference type="Proteomes" id="UP000222741"/>
    </source>
</evidence>
<reference evidence="2" key="1">
    <citation type="submission" date="2017-04" db="EMBL/GenBank/DDBJ databases">
        <authorList>
            <person name="Abille Z."/>
            <person name="Afsharjavan R."/>
            <person name="Alms C.E."/>
            <person name="Anil A."/>
            <person name="Azuma E.A."/>
            <person name="Boateng D."/>
            <person name="Bowden K.V."/>
            <person name="Bui Q."/>
            <person name="Callaghan K.D."/>
            <person name="Canova P.N."/>
            <person name="Carter A.-G.V."/>
            <person name="Carty B."/>
            <person name="Choudhary A."/>
            <person name="Chugh K."/>
            <person name="Clark C.B."/>
            <person name="Clark J."/>
            <person name="Cortez R."/>
            <person name="Dalwadi R.M."/>
            <person name="Daou G."/>
            <person name="Das M."/>
            <person name="Dasari S."/>
            <person name="Davis E.H."/>
            <person name="Defreitas N."/>
            <person name="Demirji J."/>
            <person name="Endres C."/>
            <person name="Fakhar S."/>
            <person name="Feeley N."/>
            <person name="Flores D.C."/>
            <person name="Fowler A.R."/>
            <person name="George T."/>
            <person name="Greis H.L."/>
            <person name="Groleau D.L."/>
            <person name="Gulati J.K."/>
            <person name="Guzman W."/>
            <person name="Hallworth A.N."/>
            <person name="Hariri A."/>
            <person name="Haya V.N."/>
            <person name="Hoffman A.K."/>
            <person name="Horne B."/>
            <person name="Howard T."/>
            <person name="Iglesia A.J."/>
            <person name="Ijezie O.D."/>
            <person name="Incognito N.A."/>
            <person name="Inen J.A."/>
            <person name="Jaiswal A."/>
            <person name="Jezek R.A."/>
            <person name="Kawa A.C."/>
            <person name="Khan F."/>
            <person name="Khin A.C."/>
            <person name="Knapo J."/>
            <person name="Kong A.S."/>
            <person name="Le B.Q."/>
            <person name="Le Q.M."/>
            <person name="Le T.-H.M."/>
            <person name="Lee M."/>
            <person name="Lockwood J.L."/>
            <person name="Loto-Rojas G.S."/>
            <person name="Mantzavinos A."/>
            <person name="Martinez D.R."/>
            <person name="Meadows A.R."/>
            <person name="Mehr S."/>
            <person name="Mellon M.N."/>
            <person name="Memon S."/>
            <person name="Miller B."/>
            <person name="Min S."/>
            <person name="Mitchell L.M."/>
            <person name="Mohamed I.R."/>
            <person name="Mohammed F.O."/>
            <person name="More S."/>
            <person name="Muntaha S."/>
            <person name="Nadeem I."/>
            <person name="Ndjeumen-Njinguet A.S."/>
            <person name="Ng P."/>
            <person name="Ngu V.E."/>
            <person name="Nguyen B.N."/>
            <person name="OHern C.T."/>
            <person name="Oboh U.S."/>
            <person name="Pagano C.W."/>
            <person name="Panakal P.R."/>
            <person name="Park D.A."/>
            <person name="Parsana D."/>
            <person name="Patel P."/>
            <person name="Patel V.S."/>
            <person name="Patwardhan V.M."/>
            <person name="Pawar S.D."/>
            <person name="Payne V.R."/>
            <person name="Petricel I.M."/>
            <person name="Phillips C."/>
            <person name="Puglisi K.M."/>
            <person name="Ramaprasad G."/>
            <person name="Raza A.S."/>
            <person name="Rivera-Oven A.G."/>
            <person name="Robins E."/>
            <person name="Roeun D.C."/>
            <person name="Rostovtseva N."/>
            <person name="Sadat M."/>
            <person name="Seas A."/>
            <person name="So E.J."/>
            <person name="Sogbesan C."/>
            <person name="Strumsky L.A."/>
            <person name="Sun J.L."/>
            <person name="Sutherland H.J."/>
            <person name="Tchakounte I."/>
            <person name="Tewell J.R."/>
            <person name="Thapa D.J."/>
            <person name="Tkach Y."/>
            <person name="Tran C.D."/>
            <person name="Tran V."/>
            <person name="Vithayathil T."/>
            <person name="Vivekanandan A."/>
            <person name="Wang S.R."/>
            <person name="White E."/>
            <person name="Yang A.L."/>
            <person name="Ye D.T."/>
            <person name="Yirenkyi M."/>
            <person name="Zarb J.S."/>
            <person name="Zhang S."/>
            <person name="Zhou M.T."/>
            <person name="Cao A."/>
            <person name="Nguyen K.M."/>
            <person name="Patel K."/>
            <person name="Patel P."/>
            <person name="Pennington E."/>
            <person name="Sendze O."/>
            <person name="Zahangir S."/>
            <person name="Correa-Mendez M."/>
            <person name="Fabian M.F."/>
            <person name="Liu S."/>
            <person name="Jethmalani Y."/>
            <person name="Nunn R."/>
            <person name="Prakash A."/>
            <person name="Louise T."/>
            <person name="Russell D.A."/>
            <person name="Hatfull G.F."/>
            <person name="Erill I."/>
            <person name="Caruso S.M."/>
        </authorList>
    </citation>
    <scope>NUCLEOTIDE SEQUENCE [LARGE SCALE GENOMIC DNA]</scope>
</reference>
<dbReference type="EMBL" id="KY888882">
    <property type="protein sequence ID" value="ARQ95195.1"/>
    <property type="molecule type" value="Genomic_DNA"/>
</dbReference>
<sequence length="85" mass="10095">MKTIIHYANEYDMFDWFNNIAERKIKVEDIDAGSLMNIYKAFIEEYKHEKIWRKDVEDITPALQEAIAIIEAYFMKHLPNNKGAV</sequence>